<accession>A0ABU1IYJ8</accession>
<reference evidence="1 2" key="1">
    <citation type="submission" date="2023-07" db="EMBL/GenBank/DDBJ databases">
        <title>Genomic Encyclopedia of Type Strains, Phase IV (KMG-IV): sequencing the most valuable type-strain genomes for metagenomic binning, comparative biology and taxonomic classification.</title>
        <authorList>
            <person name="Goeker M."/>
        </authorList>
    </citation>
    <scope>NUCLEOTIDE SEQUENCE [LARGE SCALE GENOMIC DNA]</scope>
    <source>
        <strain evidence="1 2">DSM 22170</strain>
    </source>
</reference>
<name>A0ABU1IYJ8_9BACL</name>
<comment type="caution">
    <text evidence="1">The sequence shown here is derived from an EMBL/GenBank/DDBJ whole genome shotgun (WGS) entry which is preliminary data.</text>
</comment>
<dbReference type="Proteomes" id="UP001185028">
    <property type="component" value="Unassembled WGS sequence"/>
</dbReference>
<evidence type="ECO:0000313" key="2">
    <source>
        <dbReference type="Proteomes" id="UP001185028"/>
    </source>
</evidence>
<organism evidence="1 2">
    <name type="scientific">Paenibacillus hunanensis</name>
    <dbReference type="NCBI Taxonomy" id="539262"/>
    <lineage>
        <taxon>Bacteria</taxon>
        <taxon>Bacillati</taxon>
        <taxon>Bacillota</taxon>
        <taxon>Bacilli</taxon>
        <taxon>Bacillales</taxon>
        <taxon>Paenibacillaceae</taxon>
        <taxon>Paenibacillus</taxon>
    </lineage>
</organism>
<sequence length="36" mass="3901">MEQIIAAASTSQEVDFTVYNIVRHRSAYTSGSIAAL</sequence>
<dbReference type="EMBL" id="JAVDQH010000005">
    <property type="protein sequence ID" value="MDR6243757.1"/>
    <property type="molecule type" value="Genomic_DNA"/>
</dbReference>
<evidence type="ECO:0000313" key="1">
    <source>
        <dbReference type="EMBL" id="MDR6243757.1"/>
    </source>
</evidence>
<protein>
    <submittedName>
        <fullName evidence="1">Uncharacterized protein</fullName>
    </submittedName>
</protein>
<proteinExistence type="predicted"/>
<keyword evidence="2" id="KW-1185">Reference proteome</keyword>
<gene>
    <name evidence="1" type="ORF">JOC58_001650</name>
</gene>